<proteinExistence type="inferred from homology"/>
<dbReference type="InterPro" id="IPR017871">
    <property type="entry name" value="ABC_transporter-like_CS"/>
</dbReference>
<dbReference type="GO" id="GO:0016887">
    <property type="term" value="F:ATP hydrolysis activity"/>
    <property type="evidence" value="ECO:0007669"/>
    <property type="project" value="InterPro"/>
</dbReference>
<evidence type="ECO:0000256" key="7">
    <source>
        <dbReference type="RuleBase" id="RU363032"/>
    </source>
</evidence>
<evidence type="ECO:0000313" key="10">
    <source>
        <dbReference type="EMBL" id="MST56778.1"/>
    </source>
</evidence>
<dbReference type="GO" id="GO:0005886">
    <property type="term" value="C:plasma membrane"/>
    <property type="evidence" value="ECO:0007669"/>
    <property type="project" value="UniProtKB-SubCell"/>
</dbReference>
<dbReference type="PANTHER" id="PTHR30151:SF0">
    <property type="entry name" value="ABC TRANSPORTER PERMEASE PROTEIN MJ0413-RELATED"/>
    <property type="match status" value="1"/>
</dbReference>
<evidence type="ECO:0000256" key="2">
    <source>
        <dbReference type="ARBA" id="ARBA00022448"/>
    </source>
</evidence>
<comment type="similarity">
    <text evidence="7">Belongs to the binding-protein-dependent transport system permease family.</text>
</comment>
<evidence type="ECO:0000256" key="3">
    <source>
        <dbReference type="ARBA" id="ARBA00022475"/>
    </source>
</evidence>
<dbReference type="GO" id="GO:0055085">
    <property type="term" value="P:transmembrane transport"/>
    <property type="evidence" value="ECO:0007669"/>
    <property type="project" value="InterPro"/>
</dbReference>
<keyword evidence="3" id="KW-1003">Cell membrane</keyword>
<feature type="domain" description="ABC transporter" evidence="8">
    <location>
        <begin position="270"/>
        <end position="460"/>
    </location>
</feature>
<dbReference type="RefSeq" id="WP_154494854.1">
    <property type="nucleotide sequence ID" value="NZ_VUMU01000001.1"/>
</dbReference>
<organism evidence="10 11">
    <name type="scientific">Waltera intestinalis</name>
    <dbReference type="NCBI Taxonomy" id="2606635"/>
    <lineage>
        <taxon>Bacteria</taxon>
        <taxon>Bacillati</taxon>
        <taxon>Bacillota</taxon>
        <taxon>Clostridia</taxon>
        <taxon>Lachnospirales</taxon>
        <taxon>Lachnospiraceae</taxon>
        <taxon>Waltera</taxon>
    </lineage>
</organism>
<dbReference type="AlphaFoldDB" id="A0A6L5YFL4"/>
<dbReference type="InterPro" id="IPR003439">
    <property type="entry name" value="ABC_transporter-like_ATP-bd"/>
</dbReference>
<feature type="transmembrane region" description="Helical" evidence="7">
    <location>
        <begin position="97"/>
        <end position="116"/>
    </location>
</feature>
<evidence type="ECO:0000256" key="5">
    <source>
        <dbReference type="ARBA" id="ARBA00022989"/>
    </source>
</evidence>
<reference evidence="10 11" key="1">
    <citation type="submission" date="2019-08" db="EMBL/GenBank/DDBJ databases">
        <title>In-depth cultivation of the pig gut microbiome towards novel bacterial diversity and tailored functional studies.</title>
        <authorList>
            <person name="Wylensek D."/>
            <person name="Hitch T.C.A."/>
            <person name="Clavel T."/>
        </authorList>
    </citation>
    <scope>NUCLEOTIDE SEQUENCE [LARGE SCALE GENOMIC DNA]</scope>
    <source>
        <strain evidence="10 11">WCA3-601-WT-6H</strain>
    </source>
</reference>
<dbReference type="PROSITE" id="PS50928">
    <property type="entry name" value="ABC_TM1"/>
    <property type="match status" value="1"/>
</dbReference>
<dbReference type="SUPFAM" id="SSF52540">
    <property type="entry name" value="P-loop containing nucleoside triphosphate hydrolases"/>
    <property type="match status" value="1"/>
</dbReference>
<dbReference type="GO" id="GO:0005524">
    <property type="term" value="F:ATP binding"/>
    <property type="evidence" value="ECO:0007669"/>
    <property type="project" value="InterPro"/>
</dbReference>
<accession>A0A6L5YFL4</accession>
<keyword evidence="4 7" id="KW-0812">Transmembrane</keyword>
<comment type="subcellular location">
    <subcellularLocation>
        <location evidence="1 7">Cell membrane</location>
        <topology evidence="1 7">Multi-pass membrane protein</topology>
    </subcellularLocation>
</comment>
<dbReference type="SUPFAM" id="SSF161098">
    <property type="entry name" value="MetI-like"/>
    <property type="match status" value="1"/>
</dbReference>
<feature type="domain" description="ABC transmembrane type-1" evidence="9">
    <location>
        <begin position="55"/>
        <end position="240"/>
    </location>
</feature>
<evidence type="ECO:0000256" key="4">
    <source>
        <dbReference type="ARBA" id="ARBA00022692"/>
    </source>
</evidence>
<sequence>MMQNKDKKYIKKFMILLFWLGVWQITAVCVDNFLLVVTPLQALRAIIVLAGQVEFWRSALGSLWRIAAGFLLGAVLGLLLATVSYRYRLAEEILRPFMVFCKAVPVAVFAVLLLIWWGASPLAVAVCFLVVFPNIYLNTLEGLKSADAELIEMAEVFRLPFATRFFYIYRPALKPFLLSAFQLSLGMSWKSGVAAEVIGTPLHSIGGALYLAKIYLDTADLFAWTAVIIVLSVLFEKIVFGCVEYFFRWEPACKRPAMLQKNVSRERRTLCVADFGKCYHDHWIFRHVEQEFHGGEPYFLDTPSGSGKTTFFRCLCGLERSEEGEVSGIDAFSVQFQEDRLCEEYSAVKNLEMVMGDAKEARKALTWLLPEEALGQPCHELSGGMKRRVSLVRAMEAGAQCVLLDEPFTGLDEENREKAYEYIRTHANGRIIMIATHIRPWENMPEDVQKGEGLWERIRETQE</sequence>
<comment type="caution">
    <text evidence="10">The sequence shown here is derived from an EMBL/GenBank/DDBJ whole genome shotgun (WGS) entry which is preliminary data.</text>
</comment>
<dbReference type="InterPro" id="IPR000515">
    <property type="entry name" value="MetI-like"/>
</dbReference>
<keyword evidence="2 7" id="KW-0813">Transport</keyword>
<evidence type="ECO:0000259" key="8">
    <source>
        <dbReference type="PROSITE" id="PS50893"/>
    </source>
</evidence>
<dbReference type="InterPro" id="IPR035906">
    <property type="entry name" value="MetI-like_sf"/>
</dbReference>
<dbReference type="Gene3D" id="1.10.3720.10">
    <property type="entry name" value="MetI-like"/>
    <property type="match status" value="1"/>
</dbReference>
<dbReference type="Pfam" id="PF00528">
    <property type="entry name" value="BPD_transp_1"/>
    <property type="match status" value="1"/>
</dbReference>
<dbReference type="CDD" id="cd06261">
    <property type="entry name" value="TM_PBP2"/>
    <property type="match status" value="1"/>
</dbReference>
<dbReference type="PANTHER" id="PTHR30151">
    <property type="entry name" value="ALKANE SULFONATE ABC TRANSPORTER-RELATED, MEMBRANE SUBUNIT"/>
    <property type="match status" value="1"/>
</dbReference>
<feature type="transmembrane region" description="Helical" evidence="7">
    <location>
        <begin position="63"/>
        <end position="85"/>
    </location>
</feature>
<keyword evidence="11" id="KW-1185">Reference proteome</keyword>
<evidence type="ECO:0000256" key="1">
    <source>
        <dbReference type="ARBA" id="ARBA00004651"/>
    </source>
</evidence>
<evidence type="ECO:0000259" key="9">
    <source>
        <dbReference type="PROSITE" id="PS50928"/>
    </source>
</evidence>
<keyword evidence="6 7" id="KW-0472">Membrane</keyword>
<dbReference type="InterPro" id="IPR027417">
    <property type="entry name" value="P-loop_NTPase"/>
</dbReference>
<dbReference type="Gene3D" id="3.40.50.300">
    <property type="entry name" value="P-loop containing nucleotide triphosphate hydrolases"/>
    <property type="match status" value="1"/>
</dbReference>
<protein>
    <submittedName>
        <fullName evidence="10">ABC transporter permease subunit</fullName>
    </submittedName>
</protein>
<dbReference type="Pfam" id="PF00005">
    <property type="entry name" value="ABC_tran"/>
    <property type="match status" value="1"/>
</dbReference>
<evidence type="ECO:0000313" key="11">
    <source>
        <dbReference type="Proteomes" id="UP000476055"/>
    </source>
</evidence>
<dbReference type="EMBL" id="VUMU01000001">
    <property type="protein sequence ID" value="MST56778.1"/>
    <property type="molecule type" value="Genomic_DNA"/>
</dbReference>
<feature type="transmembrane region" description="Helical" evidence="7">
    <location>
        <begin position="222"/>
        <end position="247"/>
    </location>
</feature>
<dbReference type="PROSITE" id="PS50893">
    <property type="entry name" value="ABC_TRANSPORTER_2"/>
    <property type="match status" value="1"/>
</dbReference>
<dbReference type="Proteomes" id="UP000476055">
    <property type="component" value="Unassembled WGS sequence"/>
</dbReference>
<keyword evidence="5 7" id="KW-1133">Transmembrane helix</keyword>
<gene>
    <name evidence="10" type="ORF">FYJ59_00695</name>
</gene>
<name>A0A6L5YFL4_9FIRM</name>
<evidence type="ECO:0000256" key="6">
    <source>
        <dbReference type="ARBA" id="ARBA00023136"/>
    </source>
</evidence>
<dbReference type="PROSITE" id="PS00211">
    <property type="entry name" value="ABC_TRANSPORTER_1"/>
    <property type="match status" value="1"/>
</dbReference>